<dbReference type="InParanoid" id="A0A5E4GIR9"/>
<accession>A0A5E4GIR9</accession>
<organism evidence="2 3">
    <name type="scientific">Prunus dulcis</name>
    <name type="common">Almond</name>
    <name type="synonym">Amygdalus dulcis</name>
    <dbReference type="NCBI Taxonomy" id="3755"/>
    <lineage>
        <taxon>Eukaryota</taxon>
        <taxon>Viridiplantae</taxon>
        <taxon>Streptophyta</taxon>
        <taxon>Embryophyta</taxon>
        <taxon>Tracheophyta</taxon>
        <taxon>Spermatophyta</taxon>
        <taxon>Magnoliopsida</taxon>
        <taxon>eudicotyledons</taxon>
        <taxon>Gunneridae</taxon>
        <taxon>Pentapetalae</taxon>
        <taxon>rosids</taxon>
        <taxon>fabids</taxon>
        <taxon>Rosales</taxon>
        <taxon>Rosaceae</taxon>
        <taxon>Amygdaloideae</taxon>
        <taxon>Amygdaleae</taxon>
        <taxon>Prunus</taxon>
    </lineage>
</organism>
<name>A0A5E4GIR9_PRUDU</name>
<evidence type="ECO:0000313" key="3">
    <source>
        <dbReference type="Proteomes" id="UP000327085"/>
    </source>
</evidence>
<evidence type="ECO:0000256" key="1">
    <source>
        <dbReference type="SAM" id="MobiDB-lite"/>
    </source>
</evidence>
<proteinExistence type="predicted"/>
<feature type="region of interest" description="Disordered" evidence="1">
    <location>
        <begin position="1"/>
        <end position="25"/>
    </location>
</feature>
<feature type="compositionally biased region" description="Pro residues" evidence="1">
    <location>
        <begin position="1"/>
        <end position="19"/>
    </location>
</feature>
<sequence>MGEPAPPQPPPPSPSPPSSPVGEEAGENELDLHHVLDHFTRTVTVALQGRRNTEAADIKRAKELGAHELFGTADPTEAENCLTDIEKVFEVLAVVTATTYPIMRALAQAQNRVAKKLSAGSARRHKYASGFGGPSQGPSKRDGSSSSLAGQLRVSILGSSRWPVRLGILLDRLARLVITADI</sequence>
<feature type="region of interest" description="Disordered" evidence="1">
    <location>
        <begin position="118"/>
        <end position="146"/>
    </location>
</feature>
<dbReference type="EMBL" id="CABIKO010000790">
    <property type="protein sequence ID" value="VVA39438.1"/>
    <property type="molecule type" value="Genomic_DNA"/>
</dbReference>
<dbReference type="Proteomes" id="UP000327085">
    <property type="component" value="Unassembled WGS sequence"/>
</dbReference>
<dbReference type="Gramene" id="VVA39438">
    <property type="protein sequence ID" value="VVA39438"/>
    <property type="gene ID" value="Prudul26B007435"/>
</dbReference>
<protein>
    <submittedName>
        <fullName evidence="2">PREDICTED: leiomodin-2</fullName>
    </submittedName>
</protein>
<gene>
    <name evidence="2" type="ORF">ALMOND_2B007435</name>
</gene>
<dbReference type="AlphaFoldDB" id="A0A5E4GIR9"/>
<reference evidence="3" key="1">
    <citation type="journal article" date="2020" name="Plant J.">
        <title>Transposons played a major role in the diversification between the closely related almond and peach genomes: results from the almond genome sequence.</title>
        <authorList>
            <person name="Alioto T."/>
            <person name="Alexiou K.G."/>
            <person name="Bardil A."/>
            <person name="Barteri F."/>
            <person name="Castanera R."/>
            <person name="Cruz F."/>
            <person name="Dhingra A."/>
            <person name="Duval H."/>
            <person name="Fernandez I Marti A."/>
            <person name="Frias L."/>
            <person name="Galan B."/>
            <person name="Garcia J.L."/>
            <person name="Howad W."/>
            <person name="Gomez-Garrido J."/>
            <person name="Gut M."/>
            <person name="Julca I."/>
            <person name="Morata J."/>
            <person name="Puigdomenech P."/>
            <person name="Ribeca P."/>
            <person name="Rubio Cabetas M.J."/>
            <person name="Vlasova A."/>
            <person name="Wirthensohn M."/>
            <person name="Garcia-Mas J."/>
            <person name="Gabaldon T."/>
            <person name="Casacuberta J.M."/>
            <person name="Arus P."/>
        </authorList>
    </citation>
    <scope>NUCLEOTIDE SEQUENCE [LARGE SCALE GENOMIC DNA]</scope>
    <source>
        <strain evidence="3">cv. Texas</strain>
    </source>
</reference>
<evidence type="ECO:0000313" key="2">
    <source>
        <dbReference type="EMBL" id="VVA39438.1"/>
    </source>
</evidence>